<protein>
    <recommendedName>
        <fullName evidence="4">Polysaccharide chain length determinant N-terminal domain-containing protein</fullName>
    </recommendedName>
</protein>
<dbReference type="STRING" id="1802410.A3H75_03265"/>
<proteinExistence type="predicted"/>
<keyword evidence="1" id="KW-0812">Transmembrane</keyword>
<reference evidence="2 3" key="1">
    <citation type="journal article" date="2016" name="Nat. Commun.">
        <title>Thousands of microbial genomes shed light on interconnected biogeochemical processes in an aquifer system.</title>
        <authorList>
            <person name="Anantharaman K."/>
            <person name="Brown C.T."/>
            <person name="Hug L.A."/>
            <person name="Sharon I."/>
            <person name="Castelle C.J."/>
            <person name="Probst A.J."/>
            <person name="Thomas B.C."/>
            <person name="Singh A."/>
            <person name="Wilkins M.J."/>
            <person name="Karaoz U."/>
            <person name="Brodie E.L."/>
            <person name="Williams K.H."/>
            <person name="Hubbard S.S."/>
            <person name="Banfield J.F."/>
        </authorList>
    </citation>
    <scope>NUCLEOTIDE SEQUENCE [LARGE SCALE GENOMIC DNA]</scope>
</reference>
<organism evidence="2 3">
    <name type="scientific">Candidatus Uhrbacteria bacterium RIFCSPLOWO2_02_FULL_51_9</name>
    <dbReference type="NCBI Taxonomy" id="1802410"/>
    <lineage>
        <taxon>Bacteria</taxon>
        <taxon>Candidatus Uhriibacteriota</taxon>
    </lineage>
</organism>
<accession>A0A1F7VE62</accession>
<gene>
    <name evidence="2" type="ORF">A3H75_03265</name>
</gene>
<evidence type="ECO:0000313" key="2">
    <source>
        <dbReference type="EMBL" id="OGL88418.1"/>
    </source>
</evidence>
<keyword evidence="1" id="KW-1133">Transmembrane helix</keyword>
<dbReference type="Proteomes" id="UP000176678">
    <property type="component" value="Unassembled WGS sequence"/>
</dbReference>
<dbReference type="AlphaFoldDB" id="A0A1F7VE62"/>
<evidence type="ECO:0000256" key="1">
    <source>
        <dbReference type="SAM" id="Phobius"/>
    </source>
</evidence>
<sequence length="201" mass="22136">MVLVGLLVAAMSGALSLLLPLQYRAETQVFILSRTPAGVDPFTLVKTAERIGANLSYIVYTSSFFDRVLTLTRDQIAREYFGANDREQRKAWRDSIDVGVVPGTGFLRVAAFHEDPRQAAILAQAVVTTLVDRGWEYVGGEVQIKSVDNVVISRFPVRPNILMNILTGFLIGVFGVALVELFRAPRHPHGGGGAMDWLRHV</sequence>
<name>A0A1F7VE62_9BACT</name>
<keyword evidence="1" id="KW-0472">Membrane</keyword>
<evidence type="ECO:0000313" key="3">
    <source>
        <dbReference type="Proteomes" id="UP000176678"/>
    </source>
</evidence>
<evidence type="ECO:0008006" key="4">
    <source>
        <dbReference type="Google" id="ProtNLM"/>
    </source>
</evidence>
<comment type="caution">
    <text evidence="2">The sequence shown here is derived from an EMBL/GenBank/DDBJ whole genome shotgun (WGS) entry which is preliminary data.</text>
</comment>
<dbReference type="EMBL" id="MGES01000048">
    <property type="protein sequence ID" value="OGL88418.1"/>
    <property type="molecule type" value="Genomic_DNA"/>
</dbReference>
<feature type="transmembrane region" description="Helical" evidence="1">
    <location>
        <begin position="161"/>
        <end position="182"/>
    </location>
</feature>